<keyword evidence="9" id="KW-0472">Membrane</keyword>
<sequence>MAGVGDNHRRSESSDGLLGEDKTFSCTHPGCTRRFTRAEHMQRHALNHMPGGLSCDLCNAHFKRPDLLKRHMDRHRQKDLEAGGPGCGVLDTRKRSWKAPDGSVVEKRPCPNPSGRGRTSGGKERPQAQQVPSPDPEPHDGDHSLSGLDIGADQDYSIDSISPEFHRRSNLDLRPGSQNEAQQYSFGRGDVFNPSDPVTNFSGFPPSLQFSEFIATDNQFDINTTQPSSWGEASFMSDQLDYDQIFQPDTASSFNMPYTTALDYNWLFNMQDNSAPTGASRPSNSGQEFETHMANNQSQPKLQANVAITPESMKSAQLWTEPMDMTPKDQERQRSSGPPNNPHASANEAARRQAMRNSRERSSDVAASRRPSDAPPAARQRYPAANRPTPTEPERPLSSLRKPLAIPLIDEDVRERLLNVIDGAKPNLPDQRLTVWEHPLLSADSLKSYLELFFTRFNTAYPLIHLETFDCRKTEPLLLLSILLLGATYSSKDCHQLAVCIHDVIRPSIFAHAGFSHRPELWTLQTILLVECFGKSRAGQKQHNMSHLFHGLLINLIRRSDCQTVRPPGPPPLSGEDNVGDLDQAWRKWADAEQKKRLALLCFMWDTQHAVLFCQSLCMSAFELRLELPCSQSIWEARDATSWASAWRSSLSDQRLFYLPTLKSYLTPSAPRPAGLTGFSRILVLHGLMSISWDMGRRDQTALGVVSGDSFGMSWRKLLSTAYDAWKSDFDAFCVSFASQLQRGSVSQSHGNQRQEGDEDTTRRVEFESFAAAYKALYHSAQALLNMDFLDVQIYAGARHILGRPVQQRDYHRSAQVVKKWAASSCETQQQQSHPPVPRQDRGATDANTDQSKQSASEAAWHAARMLVETKRTLNSMEAMNLFHVPWCLYLATLTCWAYHHARPSRSYGASSRRAFNAFDDEDDFEDDEMIWDPQGEMEALVASMSERAVRGEVALRRERKRTNGLVWIMADVLTTSFTSLPPDLGGSIDNMTAINYYERITEVYRLDNTPILIASAASFIVGYLQYTYVVRLTLREGKGPMPFWMHSFYLAHDSTWSYILGKAASQYGEHWYLRGTSTALFLWTMLEVWTIHRAITKERDASFGTILGKHPSISAAITYALALQMGMYSIVLLAIEFMGEGSAMQWFCFTNVLIVLGPTHHYLRAGSRHGLSLGFCVVNIIGTIWTFAPFGFFVLTIPEIFDQQLYYVIGIILTVYSVGCFYVVSQYPSKTKVMDKGGKEPIW</sequence>
<gene>
    <name evidence="11" type="ORF">CSAL01_04849</name>
</gene>
<feature type="compositionally biased region" description="Polar residues" evidence="8">
    <location>
        <begin position="846"/>
        <end position="856"/>
    </location>
</feature>
<evidence type="ECO:0000256" key="3">
    <source>
        <dbReference type="ARBA" id="ARBA00022737"/>
    </source>
</evidence>
<dbReference type="EMBL" id="JFFI01000380">
    <property type="protein sequence ID" value="KXH68119.1"/>
    <property type="molecule type" value="Genomic_DNA"/>
</dbReference>
<keyword evidence="9" id="KW-0812">Transmembrane</keyword>
<dbReference type="CDD" id="cd12148">
    <property type="entry name" value="fungal_TF_MHR"/>
    <property type="match status" value="1"/>
</dbReference>
<dbReference type="GO" id="GO:0000978">
    <property type="term" value="F:RNA polymerase II cis-regulatory region sequence-specific DNA binding"/>
    <property type="evidence" value="ECO:0007669"/>
    <property type="project" value="InterPro"/>
</dbReference>
<dbReference type="InterPro" id="IPR013087">
    <property type="entry name" value="Znf_C2H2_type"/>
</dbReference>
<keyword evidence="3" id="KW-0677">Repeat</keyword>
<dbReference type="Pfam" id="PF04082">
    <property type="entry name" value="Fungal_trans"/>
    <property type="match status" value="1"/>
</dbReference>
<protein>
    <recommendedName>
        <fullName evidence="10">C2H2-type domain-containing protein</fullName>
    </recommendedName>
</protein>
<dbReference type="Proteomes" id="UP000070121">
    <property type="component" value="Unassembled WGS sequence"/>
</dbReference>
<evidence type="ECO:0000256" key="1">
    <source>
        <dbReference type="ARBA" id="ARBA00004123"/>
    </source>
</evidence>
<dbReference type="OrthoDB" id="1405595at2759"/>
<dbReference type="Gene3D" id="3.30.160.60">
    <property type="entry name" value="Classic Zinc Finger"/>
    <property type="match status" value="1"/>
</dbReference>
<feature type="compositionally biased region" description="Low complexity" evidence="8">
    <location>
        <begin position="375"/>
        <end position="388"/>
    </location>
</feature>
<feature type="region of interest" description="Disordered" evidence="8">
    <location>
        <begin position="78"/>
        <end position="155"/>
    </location>
</feature>
<dbReference type="GO" id="GO:0000785">
    <property type="term" value="C:chromatin"/>
    <property type="evidence" value="ECO:0007669"/>
    <property type="project" value="TreeGrafter"/>
</dbReference>
<evidence type="ECO:0000256" key="7">
    <source>
        <dbReference type="PROSITE-ProRule" id="PRU00042"/>
    </source>
</evidence>
<evidence type="ECO:0000313" key="11">
    <source>
        <dbReference type="EMBL" id="KXH68119.1"/>
    </source>
</evidence>
<comment type="caution">
    <text evidence="11">The sequence shown here is derived from an EMBL/GenBank/DDBJ whole genome shotgun (WGS) entry which is preliminary data.</text>
</comment>
<reference evidence="11 12" key="1">
    <citation type="submission" date="2014-02" db="EMBL/GenBank/DDBJ databases">
        <title>The genome sequence of Colletotrichum salicis CBS 607.94.</title>
        <authorList>
            <person name="Baroncelli R."/>
            <person name="Thon M.R."/>
        </authorList>
    </citation>
    <scope>NUCLEOTIDE SEQUENCE [LARGE SCALE GENOMIC DNA]</scope>
    <source>
        <strain evidence="11 12">CBS 607.94</strain>
    </source>
</reference>
<dbReference type="GO" id="GO:0008270">
    <property type="term" value="F:zinc ion binding"/>
    <property type="evidence" value="ECO:0007669"/>
    <property type="project" value="UniProtKB-KW"/>
</dbReference>
<keyword evidence="12" id="KW-1185">Reference proteome</keyword>
<feature type="compositionally biased region" description="Polar residues" evidence="8">
    <location>
        <begin position="335"/>
        <end position="344"/>
    </location>
</feature>
<dbReference type="PROSITE" id="PS50157">
    <property type="entry name" value="ZINC_FINGER_C2H2_2"/>
    <property type="match status" value="2"/>
</dbReference>
<evidence type="ECO:0000259" key="10">
    <source>
        <dbReference type="PROSITE" id="PS50157"/>
    </source>
</evidence>
<feature type="region of interest" description="Disordered" evidence="8">
    <location>
        <begin position="326"/>
        <end position="399"/>
    </location>
</feature>
<dbReference type="PANTHER" id="PTHR40626:SF18">
    <property type="entry name" value="NICOTINATE CATABOLISM CLUSTER-SPECIFIC TRANSCRIPTION FACTOR"/>
    <property type="match status" value="1"/>
</dbReference>
<dbReference type="PANTHER" id="PTHR40626">
    <property type="entry name" value="MIP31509P"/>
    <property type="match status" value="1"/>
</dbReference>
<dbReference type="SMART" id="SM00355">
    <property type="entry name" value="ZnF_C2H2"/>
    <property type="match status" value="2"/>
</dbReference>
<feature type="domain" description="C2H2-type" evidence="10">
    <location>
        <begin position="53"/>
        <end position="80"/>
    </location>
</feature>
<evidence type="ECO:0000256" key="4">
    <source>
        <dbReference type="ARBA" id="ARBA00022771"/>
    </source>
</evidence>
<feature type="transmembrane region" description="Helical" evidence="9">
    <location>
        <begin position="1114"/>
        <end position="1138"/>
    </location>
</feature>
<name>A0A135V5Y6_9PEZI</name>
<dbReference type="GO" id="GO:0005634">
    <property type="term" value="C:nucleus"/>
    <property type="evidence" value="ECO:0007669"/>
    <property type="project" value="UniProtKB-SubCell"/>
</dbReference>
<keyword evidence="4 7" id="KW-0863">Zinc-finger</keyword>
<feature type="transmembrane region" description="Helical" evidence="9">
    <location>
        <begin position="1171"/>
        <end position="1194"/>
    </location>
</feature>
<dbReference type="GO" id="GO:0000981">
    <property type="term" value="F:DNA-binding transcription factor activity, RNA polymerase II-specific"/>
    <property type="evidence" value="ECO:0007669"/>
    <property type="project" value="InterPro"/>
</dbReference>
<dbReference type="InterPro" id="IPR007219">
    <property type="entry name" value="XnlR_reg_dom"/>
</dbReference>
<keyword evidence="5" id="KW-0862">Zinc</keyword>
<comment type="subcellular location">
    <subcellularLocation>
        <location evidence="1">Nucleus</location>
    </subcellularLocation>
</comment>
<keyword evidence="9" id="KW-1133">Transmembrane helix</keyword>
<dbReference type="STRING" id="1209931.A0A135V5Y6"/>
<evidence type="ECO:0000256" key="2">
    <source>
        <dbReference type="ARBA" id="ARBA00022723"/>
    </source>
</evidence>
<dbReference type="InterPro" id="IPR051059">
    <property type="entry name" value="VerF-like"/>
</dbReference>
<evidence type="ECO:0000256" key="8">
    <source>
        <dbReference type="SAM" id="MobiDB-lite"/>
    </source>
</evidence>
<evidence type="ECO:0000256" key="9">
    <source>
        <dbReference type="SAM" id="Phobius"/>
    </source>
</evidence>
<organism evidence="11 12">
    <name type="scientific">Colletotrichum salicis</name>
    <dbReference type="NCBI Taxonomy" id="1209931"/>
    <lineage>
        <taxon>Eukaryota</taxon>
        <taxon>Fungi</taxon>
        <taxon>Dikarya</taxon>
        <taxon>Ascomycota</taxon>
        <taxon>Pezizomycotina</taxon>
        <taxon>Sordariomycetes</taxon>
        <taxon>Hypocreomycetidae</taxon>
        <taxon>Glomerellales</taxon>
        <taxon>Glomerellaceae</taxon>
        <taxon>Colletotrichum</taxon>
        <taxon>Colletotrichum acutatum species complex</taxon>
    </lineage>
</organism>
<evidence type="ECO:0000256" key="5">
    <source>
        <dbReference type="ARBA" id="ARBA00022833"/>
    </source>
</evidence>
<dbReference type="Pfam" id="PF00096">
    <property type="entry name" value="zf-C2H2"/>
    <property type="match status" value="1"/>
</dbReference>
<feature type="domain" description="C2H2-type" evidence="10">
    <location>
        <begin position="24"/>
        <end position="48"/>
    </location>
</feature>
<dbReference type="PROSITE" id="PS00028">
    <property type="entry name" value="ZINC_FINGER_C2H2_1"/>
    <property type="match status" value="2"/>
</dbReference>
<keyword evidence="2" id="KW-0479">Metal-binding</keyword>
<feature type="transmembrane region" description="Helical" evidence="9">
    <location>
        <begin position="1206"/>
        <end position="1225"/>
    </location>
</feature>
<feature type="region of interest" description="Disordered" evidence="8">
    <location>
        <begin position="275"/>
        <end position="299"/>
    </location>
</feature>
<feature type="region of interest" description="Disordered" evidence="8">
    <location>
        <begin position="825"/>
        <end position="856"/>
    </location>
</feature>
<feature type="region of interest" description="Disordered" evidence="8">
    <location>
        <begin position="1"/>
        <end position="21"/>
    </location>
</feature>
<evidence type="ECO:0000256" key="6">
    <source>
        <dbReference type="ARBA" id="ARBA00023242"/>
    </source>
</evidence>
<keyword evidence="6" id="KW-0539">Nucleus</keyword>
<accession>A0A135V5Y6</accession>
<feature type="compositionally biased region" description="Polar residues" evidence="8">
    <location>
        <begin position="825"/>
        <end position="834"/>
    </location>
</feature>
<evidence type="ECO:0000313" key="12">
    <source>
        <dbReference type="Proteomes" id="UP000070121"/>
    </source>
</evidence>
<dbReference type="AlphaFoldDB" id="A0A135V5Y6"/>
<proteinExistence type="predicted"/>
<dbReference type="GO" id="GO:0006351">
    <property type="term" value="P:DNA-templated transcription"/>
    <property type="evidence" value="ECO:0007669"/>
    <property type="project" value="InterPro"/>
</dbReference>